<keyword evidence="5 15" id="KW-0227">DNA damage</keyword>
<dbReference type="Proteomes" id="UP001500631">
    <property type="component" value="Unassembled WGS sequence"/>
</dbReference>
<feature type="domain" description="Formamidopyrimidine-DNA glycosylase catalytic" evidence="17">
    <location>
        <begin position="2"/>
        <end position="112"/>
    </location>
</feature>
<keyword evidence="12 15" id="KW-0511">Multifunctional enzyme</keyword>
<evidence type="ECO:0000313" key="19">
    <source>
        <dbReference type="Proteomes" id="UP001500631"/>
    </source>
</evidence>
<evidence type="ECO:0000256" key="10">
    <source>
        <dbReference type="ARBA" id="ARBA00023204"/>
    </source>
</evidence>
<feature type="domain" description="FPG-type" evidence="16">
    <location>
        <begin position="235"/>
        <end position="269"/>
    </location>
</feature>
<feature type="binding site" evidence="15">
    <location>
        <position position="109"/>
    </location>
    <ligand>
        <name>DNA</name>
        <dbReference type="ChEBI" id="CHEBI:16991"/>
    </ligand>
</feature>
<evidence type="ECO:0000256" key="13">
    <source>
        <dbReference type="ARBA" id="ARBA00023295"/>
    </source>
</evidence>
<keyword evidence="19" id="KW-1185">Reference proteome</keyword>
<dbReference type="Gene3D" id="1.10.8.50">
    <property type="match status" value="1"/>
</dbReference>
<comment type="function">
    <text evidence="15">Involved in base excision repair of DNA damaged by oxidation or by mutagenic agents. Acts as DNA glycosylase that recognizes and removes damaged bases. Has a preference for oxidized purines, such as 7,8-dihydro-8-oxoguanine (8-oxoG). Has AP (apurinic/apyrimidinic) lyase activity and introduces nicks in the DNA strand. Cleaves the DNA backbone by beta-delta elimination to generate a single-strand break at the site of the removed base with both 3'- and 5'-phosphates.</text>
</comment>
<dbReference type="Pfam" id="PF06831">
    <property type="entry name" value="H2TH"/>
    <property type="match status" value="1"/>
</dbReference>
<comment type="catalytic activity">
    <reaction evidence="1 15">
        <text>Hydrolysis of DNA containing ring-opened 7-methylguanine residues, releasing 2,6-diamino-4-hydroxy-5-(N-methyl)formamidopyrimidine.</text>
        <dbReference type="EC" id="3.2.2.23"/>
    </reaction>
</comment>
<dbReference type="PROSITE" id="PS51068">
    <property type="entry name" value="FPG_CAT"/>
    <property type="match status" value="1"/>
</dbReference>
<comment type="caution">
    <text evidence="18">The sequence shown here is derived from an EMBL/GenBank/DDBJ whole genome shotgun (WGS) entry which is preliminary data.</text>
</comment>
<evidence type="ECO:0000256" key="4">
    <source>
        <dbReference type="ARBA" id="ARBA00022723"/>
    </source>
</evidence>
<dbReference type="NCBIfam" id="NF002211">
    <property type="entry name" value="PRK01103.1"/>
    <property type="match status" value="1"/>
</dbReference>
<keyword evidence="9 15" id="KW-0238">DNA-binding</keyword>
<dbReference type="SUPFAM" id="SSF81624">
    <property type="entry name" value="N-terminal domain of MutM-like DNA repair proteins"/>
    <property type="match status" value="1"/>
</dbReference>
<dbReference type="InterPro" id="IPR015887">
    <property type="entry name" value="DNA_glyclase_Znf_dom_DNA_BS"/>
</dbReference>
<feature type="binding site" evidence="15">
    <location>
        <position position="90"/>
    </location>
    <ligand>
        <name>DNA</name>
        <dbReference type="ChEBI" id="CHEBI:16991"/>
    </ligand>
</feature>
<feature type="active site" description="Proton donor; for delta-elimination activity" evidence="15">
    <location>
        <position position="259"/>
    </location>
</feature>
<dbReference type="PANTHER" id="PTHR22993:SF9">
    <property type="entry name" value="FORMAMIDOPYRIMIDINE-DNA GLYCOSYLASE"/>
    <property type="match status" value="1"/>
</dbReference>
<evidence type="ECO:0000256" key="11">
    <source>
        <dbReference type="ARBA" id="ARBA00023239"/>
    </source>
</evidence>
<dbReference type="EC" id="3.2.2.23" evidence="15"/>
<dbReference type="NCBIfam" id="TIGR00577">
    <property type="entry name" value="fpg"/>
    <property type="match status" value="1"/>
</dbReference>
<evidence type="ECO:0000256" key="14">
    <source>
        <dbReference type="ARBA" id="ARBA00044632"/>
    </source>
</evidence>
<dbReference type="SMART" id="SM01232">
    <property type="entry name" value="H2TH"/>
    <property type="match status" value="1"/>
</dbReference>
<keyword evidence="10 15" id="KW-0234">DNA repair</keyword>
<dbReference type="GO" id="GO:0016829">
    <property type="term" value="F:lyase activity"/>
    <property type="evidence" value="ECO:0007669"/>
    <property type="project" value="UniProtKB-KW"/>
</dbReference>
<dbReference type="SMART" id="SM00898">
    <property type="entry name" value="Fapy_DNA_glyco"/>
    <property type="match status" value="1"/>
</dbReference>
<comment type="similarity">
    <text evidence="2 15">Belongs to the FPG family.</text>
</comment>
<feature type="active site" description="Schiff-base intermediate with DNA" evidence="15">
    <location>
        <position position="2"/>
    </location>
</feature>
<evidence type="ECO:0000256" key="1">
    <source>
        <dbReference type="ARBA" id="ARBA00001668"/>
    </source>
</evidence>
<proteinExistence type="inferred from homology"/>
<evidence type="ECO:0000259" key="17">
    <source>
        <dbReference type="PROSITE" id="PS51068"/>
    </source>
</evidence>
<evidence type="ECO:0000256" key="9">
    <source>
        <dbReference type="ARBA" id="ARBA00023125"/>
    </source>
</evidence>
<dbReference type="EMBL" id="BAABKE010000008">
    <property type="protein sequence ID" value="GAA5102921.1"/>
    <property type="molecule type" value="Genomic_DNA"/>
</dbReference>
<evidence type="ECO:0000313" key="18">
    <source>
        <dbReference type="EMBL" id="GAA5102921.1"/>
    </source>
</evidence>
<feature type="binding site" evidence="15">
    <location>
        <position position="150"/>
    </location>
    <ligand>
        <name>DNA</name>
        <dbReference type="ChEBI" id="CHEBI:16991"/>
    </ligand>
</feature>
<dbReference type="InterPro" id="IPR020629">
    <property type="entry name" value="FPG_Glyclase"/>
</dbReference>
<comment type="subunit">
    <text evidence="3 15">Monomer.</text>
</comment>
<dbReference type="SUPFAM" id="SSF46946">
    <property type="entry name" value="S13-like H2TH domain"/>
    <property type="match status" value="1"/>
</dbReference>
<organism evidence="18 19">
    <name type="scientific">Wohlfahrtiimonas larvae</name>
    <dbReference type="NCBI Taxonomy" id="1157986"/>
    <lineage>
        <taxon>Bacteria</taxon>
        <taxon>Pseudomonadati</taxon>
        <taxon>Pseudomonadota</taxon>
        <taxon>Gammaproteobacteria</taxon>
        <taxon>Cardiobacteriales</taxon>
        <taxon>Ignatzschineriaceae</taxon>
        <taxon>Wohlfahrtiimonas</taxon>
    </lineage>
</organism>
<dbReference type="InterPro" id="IPR035937">
    <property type="entry name" value="FPG_N"/>
</dbReference>
<comment type="catalytic activity">
    <reaction evidence="14 15">
        <text>2'-deoxyribonucleotide-(2'-deoxyribose 5'-phosphate)-2'-deoxyribonucleotide-DNA = a 3'-end 2'-deoxyribonucleotide-(2,3-dehydro-2,3-deoxyribose 5'-phosphate)-DNA + a 5'-end 5'-phospho-2'-deoxyribonucleoside-DNA + H(+)</text>
        <dbReference type="Rhea" id="RHEA:66592"/>
        <dbReference type="Rhea" id="RHEA-COMP:13180"/>
        <dbReference type="Rhea" id="RHEA-COMP:16897"/>
        <dbReference type="Rhea" id="RHEA-COMP:17067"/>
        <dbReference type="ChEBI" id="CHEBI:15378"/>
        <dbReference type="ChEBI" id="CHEBI:136412"/>
        <dbReference type="ChEBI" id="CHEBI:157695"/>
        <dbReference type="ChEBI" id="CHEBI:167181"/>
        <dbReference type="EC" id="4.2.99.18"/>
    </reaction>
</comment>
<dbReference type="InterPro" id="IPR015886">
    <property type="entry name" value="H2TH_FPG"/>
</dbReference>
<name>A0ABP9MVU9_9GAMM</name>
<reference evidence="19" key="1">
    <citation type="journal article" date="2019" name="Int. J. Syst. Evol. Microbiol.">
        <title>The Global Catalogue of Microorganisms (GCM) 10K type strain sequencing project: providing services to taxonomists for standard genome sequencing and annotation.</title>
        <authorList>
            <consortium name="The Broad Institute Genomics Platform"/>
            <consortium name="The Broad Institute Genome Sequencing Center for Infectious Disease"/>
            <person name="Wu L."/>
            <person name="Ma J."/>
        </authorList>
    </citation>
    <scope>NUCLEOTIDE SEQUENCE [LARGE SCALE GENOMIC DNA]</scope>
    <source>
        <strain evidence="19">JCM 18424</strain>
    </source>
</reference>
<evidence type="ECO:0000256" key="12">
    <source>
        <dbReference type="ARBA" id="ARBA00023268"/>
    </source>
</evidence>
<accession>A0ABP9MVU9</accession>
<protein>
    <recommendedName>
        <fullName evidence="15">Formamidopyrimidine-DNA glycosylase</fullName>
        <shortName evidence="15">Fapy-DNA glycosylase</shortName>
        <ecNumber evidence="15">3.2.2.23</ecNumber>
    </recommendedName>
    <alternativeName>
        <fullName evidence="15">DNA-(apurinic or apyrimidinic site) lyase MutM</fullName>
        <shortName evidence="15">AP lyase MutM</shortName>
        <ecNumber evidence="15">4.2.99.18</ecNumber>
    </alternativeName>
</protein>
<dbReference type="PANTHER" id="PTHR22993">
    <property type="entry name" value="FORMAMIDOPYRIMIDINE-DNA GLYCOSYLASE"/>
    <property type="match status" value="1"/>
</dbReference>
<evidence type="ECO:0000259" key="16">
    <source>
        <dbReference type="PROSITE" id="PS51066"/>
    </source>
</evidence>
<dbReference type="Pfam" id="PF01149">
    <property type="entry name" value="Fapy_DNA_glyco"/>
    <property type="match status" value="1"/>
</dbReference>
<feature type="active site" description="Proton donor; for beta-elimination activity" evidence="15">
    <location>
        <position position="57"/>
    </location>
</feature>
<dbReference type="PROSITE" id="PS51066">
    <property type="entry name" value="ZF_FPG_2"/>
    <property type="match status" value="1"/>
</dbReference>
<dbReference type="InterPro" id="IPR000214">
    <property type="entry name" value="Znf_DNA_glyclase/AP_lyase"/>
</dbReference>
<evidence type="ECO:0000256" key="8">
    <source>
        <dbReference type="ARBA" id="ARBA00022833"/>
    </source>
</evidence>
<evidence type="ECO:0000256" key="6">
    <source>
        <dbReference type="ARBA" id="ARBA00022771"/>
    </source>
</evidence>
<dbReference type="Gene3D" id="3.20.190.10">
    <property type="entry name" value="MutM-like, N-terminal"/>
    <property type="match status" value="1"/>
</dbReference>
<evidence type="ECO:0000256" key="15">
    <source>
        <dbReference type="HAMAP-Rule" id="MF_00103"/>
    </source>
</evidence>
<comment type="cofactor">
    <cofactor evidence="15">
        <name>Zn(2+)</name>
        <dbReference type="ChEBI" id="CHEBI:29105"/>
    </cofactor>
    <text evidence="15">Binds 1 zinc ion per subunit.</text>
</comment>
<keyword evidence="13 15" id="KW-0326">Glycosidase</keyword>
<dbReference type="InterPro" id="IPR010663">
    <property type="entry name" value="Znf_FPG/IleRS"/>
</dbReference>
<gene>
    <name evidence="15 18" type="primary">mutM</name>
    <name evidence="15" type="synonym">fpg</name>
    <name evidence="18" type="ORF">GCM10023338_20760</name>
</gene>
<dbReference type="InterPro" id="IPR012319">
    <property type="entry name" value="FPG_cat"/>
</dbReference>
<dbReference type="RefSeq" id="WP_077926399.1">
    <property type="nucleotide sequence ID" value="NZ_BAABKE010000008.1"/>
</dbReference>
<evidence type="ECO:0000256" key="3">
    <source>
        <dbReference type="ARBA" id="ARBA00011245"/>
    </source>
</evidence>
<keyword evidence="4 15" id="KW-0479">Metal-binding</keyword>
<dbReference type="Pfam" id="PF06827">
    <property type="entry name" value="zf-FPG_IleRS"/>
    <property type="match status" value="1"/>
</dbReference>
<dbReference type="EC" id="4.2.99.18" evidence="15"/>
<sequence>MPELPEVEITKQGIMPHVIGQSIDRVDIHHRSLRYPVSDALTLMEGGVITDVTRRAKYLMIHSDGFYLVIHLGMSGSLRISQPDEPRKKHDHIIFGLSNGLELRYHDPRRFGFVQIYHGDEVPAYITKLAPEPLSSDFNDAYFKKIIQNKKQPIKAFIMDQKFVVGVGNIYANEALFMSRIHPEKPAQDLKPKEQKLLVEAIKTVLSRAIGEGGTTLKDFVQPDGTHGYFAHSLSVYGRDKTPCIHCGVEIQKIVIAQRSTYFCPVCQSSKSIKITK</sequence>
<keyword evidence="11 15" id="KW-0456">Lyase</keyword>
<evidence type="ECO:0000256" key="7">
    <source>
        <dbReference type="ARBA" id="ARBA00022801"/>
    </source>
</evidence>
<dbReference type="PROSITE" id="PS01242">
    <property type="entry name" value="ZF_FPG_1"/>
    <property type="match status" value="1"/>
</dbReference>
<keyword evidence="8 15" id="KW-0862">Zinc</keyword>
<evidence type="ECO:0000256" key="5">
    <source>
        <dbReference type="ARBA" id="ARBA00022763"/>
    </source>
</evidence>
<dbReference type="HAMAP" id="MF_00103">
    <property type="entry name" value="Fapy_DNA_glycosyl"/>
    <property type="match status" value="1"/>
</dbReference>
<keyword evidence="7 15" id="KW-0378">Hydrolase</keyword>
<keyword evidence="6 15" id="KW-0863">Zinc-finger</keyword>
<evidence type="ECO:0000256" key="2">
    <source>
        <dbReference type="ARBA" id="ARBA00009409"/>
    </source>
</evidence>
<dbReference type="CDD" id="cd08966">
    <property type="entry name" value="EcFpg-like_N"/>
    <property type="match status" value="1"/>
</dbReference>
<feature type="active site" description="Proton donor" evidence="15">
    <location>
        <position position="3"/>
    </location>
</feature>
<dbReference type="SUPFAM" id="SSF57716">
    <property type="entry name" value="Glucocorticoid receptor-like (DNA-binding domain)"/>
    <property type="match status" value="1"/>
</dbReference>
<dbReference type="InterPro" id="IPR010979">
    <property type="entry name" value="Ribosomal_uS13-like_H2TH"/>
</dbReference>